<accession>A0AAV4J6J2</accession>
<feature type="transmembrane region" description="Helical" evidence="1">
    <location>
        <begin position="74"/>
        <end position="97"/>
    </location>
</feature>
<gene>
    <name evidence="2" type="ORF">ElyMa_003208400</name>
</gene>
<keyword evidence="1" id="KW-1133">Transmembrane helix</keyword>
<keyword evidence="3" id="KW-1185">Reference proteome</keyword>
<name>A0AAV4J6J2_9GAST</name>
<proteinExistence type="predicted"/>
<evidence type="ECO:0000313" key="3">
    <source>
        <dbReference type="Proteomes" id="UP000762676"/>
    </source>
</evidence>
<keyword evidence="1" id="KW-0472">Membrane</keyword>
<reference evidence="2 3" key="1">
    <citation type="journal article" date="2021" name="Elife">
        <title>Chloroplast acquisition without the gene transfer in kleptoplastic sea slugs, Plakobranchus ocellatus.</title>
        <authorList>
            <person name="Maeda T."/>
            <person name="Takahashi S."/>
            <person name="Yoshida T."/>
            <person name="Shimamura S."/>
            <person name="Takaki Y."/>
            <person name="Nagai Y."/>
            <person name="Toyoda A."/>
            <person name="Suzuki Y."/>
            <person name="Arimoto A."/>
            <person name="Ishii H."/>
            <person name="Satoh N."/>
            <person name="Nishiyama T."/>
            <person name="Hasebe M."/>
            <person name="Maruyama T."/>
            <person name="Minagawa J."/>
            <person name="Obokata J."/>
            <person name="Shigenobu S."/>
        </authorList>
    </citation>
    <scope>NUCLEOTIDE SEQUENCE [LARGE SCALE GENOMIC DNA]</scope>
</reference>
<protein>
    <submittedName>
        <fullName evidence="2">Uncharacterized protein</fullName>
    </submittedName>
</protein>
<organism evidence="2 3">
    <name type="scientific">Elysia marginata</name>
    <dbReference type="NCBI Taxonomy" id="1093978"/>
    <lineage>
        <taxon>Eukaryota</taxon>
        <taxon>Metazoa</taxon>
        <taxon>Spiralia</taxon>
        <taxon>Lophotrochozoa</taxon>
        <taxon>Mollusca</taxon>
        <taxon>Gastropoda</taxon>
        <taxon>Heterobranchia</taxon>
        <taxon>Euthyneura</taxon>
        <taxon>Panpulmonata</taxon>
        <taxon>Sacoglossa</taxon>
        <taxon>Placobranchoidea</taxon>
        <taxon>Plakobranchidae</taxon>
        <taxon>Elysia</taxon>
    </lineage>
</organism>
<dbReference type="EMBL" id="BMAT01006602">
    <property type="protein sequence ID" value="GFS16206.1"/>
    <property type="molecule type" value="Genomic_DNA"/>
</dbReference>
<sequence>MNRTYRFKLRALYRQNKCYKENPVQANNAEVDLKTVQKLCECQCIAGDISLSNWIVGWDAIANPQQLRCTKLNVIFTFTCPMTVVVGALQLTCQQFLHPVLSAPRLISSPICNLVHYVMMSSYLYFCLPLFLLLLTVLRSTVLASFSPLVM</sequence>
<dbReference type="Proteomes" id="UP000762676">
    <property type="component" value="Unassembled WGS sequence"/>
</dbReference>
<comment type="caution">
    <text evidence="2">The sequence shown here is derived from an EMBL/GenBank/DDBJ whole genome shotgun (WGS) entry which is preliminary data.</text>
</comment>
<evidence type="ECO:0000313" key="2">
    <source>
        <dbReference type="EMBL" id="GFS16206.1"/>
    </source>
</evidence>
<keyword evidence="1" id="KW-0812">Transmembrane</keyword>
<feature type="transmembrane region" description="Helical" evidence="1">
    <location>
        <begin position="117"/>
        <end position="138"/>
    </location>
</feature>
<dbReference type="AlphaFoldDB" id="A0AAV4J6J2"/>
<evidence type="ECO:0000256" key="1">
    <source>
        <dbReference type="SAM" id="Phobius"/>
    </source>
</evidence>